<dbReference type="GO" id="GO:0030154">
    <property type="term" value="P:cell differentiation"/>
    <property type="evidence" value="ECO:0007669"/>
    <property type="project" value="TreeGrafter"/>
</dbReference>
<name>A0A7R9L671_9ACAR</name>
<keyword evidence="7" id="KW-0675">Receptor</keyword>
<dbReference type="InterPro" id="IPR050234">
    <property type="entry name" value="Nuclear_hormone_rcpt_NR1"/>
</dbReference>
<dbReference type="EMBL" id="CAJPIZ010015016">
    <property type="protein sequence ID" value="CAG2115065.1"/>
    <property type="molecule type" value="Genomic_DNA"/>
</dbReference>
<evidence type="ECO:0000256" key="4">
    <source>
        <dbReference type="ARBA" id="ARBA00023015"/>
    </source>
</evidence>
<keyword evidence="4" id="KW-0805">Transcription regulation</keyword>
<dbReference type="OrthoDB" id="6535075at2759"/>
<evidence type="ECO:0000256" key="2">
    <source>
        <dbReference type="ARBA" id="ARBA00022771"/>
    </source>
</evidence>
<feature type="non-terminal residue" evidence="10">
    <location>
        <position position="177"/>
    </location>
</feature>
<accession>A0A7R9L671</accession>
<evidence type="ECO:0000256" key="7">
    <source>
        <dbReference type="ARBA" id="ARBA00023170"/>
    </source>
</evidence>
<dbReference type="PANTHER" id="PTHR24082:SF283">
    <property type="entry name" value="NUCLEAR HORMONE RECEPTOR HR96"/>
    <property type="match status" value="1"/>
</dbReference>
<dbReference type="Proteomes" id="UP000759131">
    <property type="component" value="Unassembled WGS sequence"/>
</dbReference>
<keyword evidence="2" id="KW-0863">Zinc-finger</keyword>
<keyword evidence="5" id="KW-0238">DNA-binding</keyword>
<dbReference type="EMBL" id="OC869591">
    <property type="protein sequence ID" value="CAD7634635.1"/>
    <property type="molecule type" value="Genomic_DNA"/>
</dbReference>
<keyword evidence="11" id="KW-1185">Reference proteome</keyword>
<evidence type="ECO:0000256" key="5">
    <source>
        <dbReference type="ARBA" id="ARBA00023125"/>
    </source>
</evidence>
<dbReference type="SUPFAM" id="SSF57716">
    <property type="entry name" value="Glucocorticoid receptor-like (DNA-binding domain)"/>
    <property type="match status" value="1"/>
</dbReference>
<proteinExistence type="predicted"/>
<sequence length="177" mass="20278">MPLIMSDDCVIDKTYRKLCRKCRLKKCFAVGMKKEWILNEEEKEWRRHTIETNRQLRRNGLKDTTYDNSITSTSSDVSNVETIDNTLIDVEISKCITQMVNNDPNAITNVIDVNAICVTSPDNVSIFTDVNHIQNMCISDNSSDNSMAVDIFSANNAIKRIINSNCFNTFEQKRLNE</sequence>
<dbReference type="PANTHER" id="PTHR24082">
    <property type="entry name" value="NUCLEAR HORMONE RECEPTOR"/>
    <property type="match status" value="1"/>
</dbReference>
<evidence type="ECO:0000313" key="10">
    <source>
        <dbReference type="EMBL" id="CAD7634635.1"/>
    </source>
</evidence>
<dbReference type="InterPro" id="IPR001628">
    <property type="entry name" value="Znf_hrmn_rcpt"/>
</dbReference>
<evidence type="ECO:0000256" key="1">
    <source>
        <dbReference type="ARBA" id="ARBA00022723"/>
    </source>
</evidence>
<keyword evidence="6" id="KW-0804">Transcription</keyword>
<dbReference type="InterPro" id="IPR013088">
    <property type="entry name" value="Znf_NHR/GATA"/>
</dbReference>
<feature type="domain" description="Nuclear receptor" evidence="9">
    <location>
        <begin position="6"/>
        <end position="34"/>
    </location>
</feature>
<dbReference type="GO" id="GO:0004879">
    <property type="term" value="F:nuclear receptor activity"/>
    <property type="evidence" value="ECO:0007669"/>
    <property type="project" value="TreeGrafter"/>
</dbReference>
<evidence type="ECO:0000256" key="3">
    <source>
        <dbReference type="ARBA" id="ARBA00022833"/>
    </source>
</evidence>
<keyword evidence="8" id="KW-0539">Nucleus</keyword>
<dbReference type="GO" id="GO:0000122">
    <property type="term" value="P:negative regulation of transcription by RNA polymerase II"/>
    <property type="evidence" value="ECO:0007669"/>
    <property type="project" value="TreeGrafter"/>
</dbReference>
<evidence type="ECO:0000256" key="6">
    <source>
        <dbReference type="ARBA" id="ARBA00023163"/>
    </source>
</evidence>
<reference evidence="10" key="1">
    <citation type="submission" date="2020-11" db="EMBL/GenBank/DDBJ databases">
        <authorList>
            <person name="Tran Van P."/>
        </authorList>
    </citation>
    <scope>NUCLEOTIDE SEQUENCE</scope>
</reference>
<evidence type="ECO:0000259" key="9">
    <source>
        <dbReference type="Pfam" id="PF00105"/>
    </source>
</evidence>
<gene>
    <name evidence="10" type="ORF">OSB1V03_LOCUS15031</name>
</gene>
<organism evidence="10">
    <name type="scientific">Medioppia subpectinata</name>
    <dbReference type="NCBI Taxonomy" id="1979941"/>
    <lineage>
        <taxon>Eukaryota</taxon>
        <taxon>Metazoa</taxon>
        <taxon>Ecdysozoa</taxon>
        <taxon>Arthropoda</taxon>
        <taxon>Chelicerata</taxon>
        <taxon>Arachnida</taxon>
        <taxon>Acari</taxon>
        <taxon>Acariformes</taxon>
        <taxon>Sarcoptiformes</taxon>
        <taxon>Oribatida</taxon>
        <taxon>Brachypylina</taxon>
        <taxon>Oppioidea</taxon>
        <taxon>Oppiidae</taxon>
        <taxon>Medioppia</taxon>
    </lineage>
</organism>
<keyword evidence="3" id="KW-0862">Zinc</keyword>
<dbReference type="GO" id="GO:0045944">
    <property type="term" value="P:positive regulation of transcription by RNA polymerase II"/>
    <property type="evidence" value="ECO:0007669"/>
    <property type="project" value="TreeGrafter"/>
</dbReference>
<dbReference type="Gene3D" id="3.30.50.10">
    <property type="entry name" value="Erythroid Transcription Factor GATA-1, subunit A"/>
    <property type="match status" value="1"/>
</dbReference>
<dbReference type="GO" id="GO:0008270">
    <property type="term" value="F:zinc ion binding"/>
    <property type="evidence" value="ECO:0007669"/>
    <property type="project" value="UniProtKB-KW"/>
</dbReference>
<protein>
    <recommendedName>
        <fullName evidence="9">Nuclear receptor domain-containing protein</fullName>
    </recommendedName>
</protein>
<evidence type="ECO:0000256" key="8">
    <source>
        <dbReference type="ARBA" id="ARBA00023242"/>
    </source>
</evidence>
<dbReference type="Pfam" id="PF00105">
    <property type="entry name" value="zf-C4"/>
    <property type="match status" value="1"/>
</dbReference>
<dbReference type="AlphaFoldDB" id="A0A7R9L671"/>
<dbReference type="GO" id="GO:0000978">
    <property type="term" value="F:RNA polymerase II cis-regulatory region sequence-specific DNA binding"/>
    <property type="evidence" value="ECO:0007669"/>
    <property type="project" value="TreeGrafter"/>
</dbReference>
<evidence type="ECO:0000313" key="11">
    <source>
        <dbReference type="Proteomes" id="UP000759131"/>
    </source>
</evidence>
<keyword evidence="1" id="KW-0479">Metal-binding</keyword>